<protein>
    <submittedName>
        <fullName evidence="2">Uncharacterized protein</fullName>
    </submittedName>
</protein>
<comment type="caution">
    <text evidence="2">The sequence shown here is derived from an EMBL/GenBank/DDBJ whole genome shotgun (WGS) entry which is preliminary data.</text>
</comment>
<reference evidence="2" key="1">
    <citation type="submission" date="2008-10" db="EMBL/GenBank/DDBJ databases">
        <authorList>
            <consortium name="US DOE Joint Genome Institute (JGI-PGF)"/>
            <person name="Lucas S."/>
            <person name="Copeland A."/>
            <person name="Lapidus A."/>
            <person name="Glavina del Rio T."/>
            <person name="Tice H."/>
            <person name="Bruce D."/>
            <person name="Goodwin L."/>
            <person name="Pitluck S."/>
            <person name="Larimer F."/>
            <person name="Land M.L."/>
            <person name="Hauser L."/>
            <person name="Bryant D.A."/>
        </authorList>
    </citation>
    <scope>NUCLEOTIDE SEQUENCE</scope>
    <source>
        <strain evidence="2">CS-328</strain>
    </source>
</reference>
<accession>B5W3F3</accession>
<proteinExistence type="predicted"/>
<dbReference type="AlphaFoldDB" id="B5W3F3"/>
<evidence type="ECO:0000313" key="1">
    <source>
        <dbReference type="EMBL" id="EDZ93453.1"/>
    </source>
</evidence>
<organism evidence="2 3">
    <name type="scientific">Limnospira maxima CS-328</name>
    <dbReference type="NCBI Taxonomy" id="513049"/>
    <lineage>
        <taxon>Bacteria</taxon>
        <taxon>Bacillati</taxon>
        <taxon>Cyanobacteriota</taxon>
        <taxon>Cyanophyceae</taxon>
        <taxon>Oscillatoriophycideae</taxon>
        <taxon>Oscillatoriales</taxon>
        <taxon>Sirenicapillariaceae</taxon>
        <taxon>Limnospira</taxon>
    </lineage>
</organism>
<gene>
    <name evidence="2" type="ORF">AmaxDRAFT_3331</name>
    <name evidence="1" type="ORF">AmaxDRAFT_3841</name>
</gene>
<evidence type="ECO:0000313" key="2">
    <source>
        <dbReference type="EMBL" id="EDZ93971.1"/>
    </source>
</evidence>
<dbReference type="EMBL" id="ABYK01000032">
    <property type="protein sequence ID" value="EDZ93453.1"/>
    <property type="molecule type" value="Genomic_DNA"/>
</dbReference>
<keyword evidence="3" id="KW-1185">Reference proteome</keyword>
<reference evidence="2 3" key="2">
    <citation type="journal article" date="2011" name="Appl. Environ. Microbiol.">
        <title>Contribution of a Sodium Ion Gradient to Energy Conservation during Fermentation in the Cyanobacterium Arthrospira (Spirulina) maxima CS-328.</title>
        <authorList>
            <person name="Carrieri D."/>
            <person name="Ananyev G."/>
            <person name="Lenz O."/>
            <person name="Bryant D.A."/>
            <person name="Dismukes G.C."/>
        </authorList>
    </citation>
    <scope>NUCLEOTIDE SEQUENCE [LARGE SCALE GENOMIC DNA]</scope>
    <source>
        <strain evidence="2 3">CS-328</strain>
    </source>
</reference>
<evidence type="ECO:0000313" key="3">
    <source>
        <dbReference type="Proteomes" id="UP000004061"/>
    </source>
</evidence>
<sequence length="43" mass="4421">MLSLMPISPFQPVLAQGLGAVGLVLKPSSLTMLISLQGVGIQD</sequence>
<dbReference type="EMBL" id="ABYK01000025">
    <property type="protein sequence ID" value="EDZ93971.1"/>
    <property type="molecule type" value="Genomic_DNA"/>
</dbReference>
<name>B5W3F3_LIMMA</name>
<dbReference type="Proteomes" id="UP000004061">
    <property type="component" value="Unassembled WGS sequence"/>
</dbReference>